<dbReference type="GO" id="GO:0050660">
    <property type="term" value="F:flavin adenine dinucleotide binding"/>
    <property type="evidence" value="ECO:0007669"/>
    <property type="project" value="TreeGrafter"/>
</dbReference>
<dbReference type="CDD" id="cd07035">
    <property type="entry name" value="TPP_PYR_POX_like"/>
    <property type="match status" value="1"/>
</dbReference>
<evidence type="ECO:0008006" key="8">
    <source>
        <dbReference type="Google" id="ProtNLM"/>
    </source>
</evidence>
<dbReference type="GO" id="GO:0030976">
    <property type="term" value="F:thiamine pyrophosphate binding"/>
    <property type="evidence" value="ECO:0007669"/>
    <property type="project" value="InterPro"/>
</dbReference>
<comment type="caution">
    <text evidence="6">The sequence shown here is derived from an EMBL/GenBank/DDBJ whole genome shotgun (WGS) entry which is preliminary data.</text>
</comment>
<dbReference type="CDD" id="cd02002">
    <property type="entry name" value="TPP_BFDC"/>
    <property type="match status" value="1"/>
</dbReference>
<dbReference type="Gene3D" id="3.40.50.970">
    <property type="match status" value="2"/>
</dbReference>
<accession>A0A0A0EA07</accession>
<dbReference type="eggNOG" id="COG0028">
    <property type="taxonomic scope" value="Bacteria"/>
</dbReference>
<dbReference type="InterPro" id="IPR011766">
    <property type="entry name" value="TPP_enzyme_TPP-bd"/>
</dbReference>
<evidence type="ECO:0000259" key="4">
    <source>
        <dbReference type="Pfam" id="PF02775"/>
    </source>
</evidence>
<dbReference type="InterPro" id="IPR045229">
    <property type="entry name" value="TPP_enz"/>
</dbReference>
<protein>
    <recommendedName>
        <fullName evidence="8">Decarboxylase</fullName>
    </recommendedName>
</protein>
<dbReference type="InterPro" id="IPR000399">
    <property type="entry name" value="TPP-bd_CS"/>
</dbReference>
<dbReference type="Pfam" id="PF02776">
    <property type="entry name" value="TPP_enzyme_N"/>
    <property type="match status" value="1"/>
</dbReference>
<evidence type="ECO:0000313" key="7">
    <source>
        <dbReference type="Proteomes" id="UP000030004"/>
    </source>
</evidence>
<dbReference type="GO" id="GO:0044281">
    <property type="term" value="P:small molecule metabolic process"/>
    <property type="evidence" value="ECO:0007669"/>
    <property type="project" value="UniProtKB-ARBA"/>
</dbReference>
<dbReference type="NCBIfam" id="NF005760">
    <property type="entry name" value="PRK07586.1"/>
    <property type="match status" value="1"/>
</dbReference>
<keyword evidence="3" id="KW-0786">Thiamine pyrophosphate</keyword>
<feature type="domain" description="Thiamine pyrophosphate enzyme N-terminal TPP-binding" evidence="5">
    <location>
        <begin position="2"/>
        <end position="106"/>
    </location>
</feature>
<dbReference type="SUPFAM" id="SSF52518">
    <property type="entry name" value="Thiamin diphosphate-binding fold (THDP-binding)"/>
    <property type="match status" value="2"/>
</dbReference>
<gene>
    <name evidence="6" type="ORF">ATO9_15815</name>
</gene>
<feature type="domain" description="Thiamine pyrophosphate enzyme TPP-binding" evidence="4">
    <location>
        <begin position="370"/>
        <end position="509"/>
    </location>
</feature>
<dbReference type="RefSeq" id="WP_043751179.1">
    <property type="nucleotide sequence ID" value="NZ_AQQX01000007.1"/>
</dbReference>
<evidence type="ECO:0000259" key="5">
    <source>
        <dbReference type="Pfam" id="PF02776"/>
    </source>
</evidence>
<keyword evidence="2" id="KW-0808">Transferase</keyword>
<dbReference type="PANTHER" id="PTHR18968">
    <property type="entry name" value="THIAMINE PYROPHOSPHATE ENZYMES"/>
    <property type="match status" value="1"/>
</dbReference>
<comment type="similarity">
    <text evidence="1">Belongs to the TPP enzyme family.</text>
</comment>
<dbReference type="OrthoDB" id="9773408at2"/>
<dbReference type="GO" id="GO:0003984">
    <property type="term" value="F:acetolactate synthase activity"/>
    <property type="evidence" value="ECO:0007669"/>
    <property type="project" value="TreeGrafter"/>
</dbReference>
<dbReference type="PROSITE" id="PS00187">
    <property type="entry name" value="TPP_ENZYMES"/>
    <property type="match status" value="1"/>
</dbReference>
<evidence type="ECO:0000256" key="2">
    <source>
        <dbReference type="ARBA" id="ARBA00022679"/>
    </source>
</evidence>
<dbReference type="EMBL" id="AQQX01000007">
    <property type="protein sequence ID" value="KGM47791.1"/>
    <property type="molecule type" value="Genomic_DNA"/>
</dbReference>
<dbReference type="STRING" id="1461694.ATO9_15815"/>
<dbReference type="PANTHER" id="PTHR18968:SF86">
    <property type="entry name" value="ACETOLACTATE SYNTHASE LARGE SUBUNIT ILVX-RELATED"/>
    <property type="match status" value="1"/>
</dbReference>
<dbReference type="InterPro" id="IPR029061">
    <property type="entry name" value="THDP-binding"/>
</dbReference>
<proteinExistence type="inferred from homology"/>
<dbReference type="Pfam" id="PF02775">
    <property type="entry name" value="TPP_enzyme_C"/>
    <property type="match status" value="1"/>
</dbReference>
<sequence length="511" mass="52626">MIGAEVVVRTLDRCGVDVCFANPGTSEMHVLSALDSAPDMRPVLVLQENVATGAADGFARIAGRPAATLLHLGPGLANGLSNLHNASRALSPVVNIVGDHATGHRRLDAPLTSDIRSLSETVSVSTRCAMPGRGIGAETAAVVSDSLGPVPGVATMLLPADAAWQEAADDIGSLPVSRAEAPEVDHGRIAQALRQPGAVLMLGHDAVRGEPLRIAGRIAAATGAALMAQTTTPVTDRGAGRVALERLPFNPDQARQRLAGAPVVVLAGARAPVAFFAYPGTPGRLTAPDTTVIELCPPEVTASDPLSALAEACGATEDPVVQPPRLPDLRGGALDAAKVGAVLARHLPEGAIVVDEAMTNGVPIAAATAAAAPHRWCQNMGGSIGYGAPLAIGCAAADPTVPVVALIGDGSAMYTIQALWTQARENQNVTTIILANRSYRILQAEVAKMDPTQRSNAMDDMLRIDAPVLDFVAMAQGMGVAADRVSTAEELDRVLRDAFVQPGPRLIEVSL</sequence>
<name>A0A0A0EA07_9RHOB</name>
<organism evidence="6 7">
    <name type="scientific">Pseudooceanicola atlanticus</name>
    <dbReference type="NCBI Taxonomy" id="1461694"/>
    <lineage>
        <taxon>Bacteria</taxon>
        <taxon>Pseudomonadati</taxon>
        <taxon>Pseudomonadota</taxon>
        <taxon>Alphaproteobacteria</taxon>
        <taxon>Rhodobacterales</taxon>
        <taxon>Paracoccaceae</taxon>
        <taxon>Pseudooceanicola</taxon>
    </lineage>
</organism>
<keyword evidence="7" id="KW-1185">Reference proteome</keyword>
<dbReference type="GO" id="GO:0000287">
    <property type="term" value="F:magnesium ion binding"/>
    <property type="evidence" value="ECO:0007669"/>
    <property type="project" value="InterPro"/>
</dbReference>
<evidence type="ECO:0000256" key="1">
    <source>
        <dbReference type="ARBA" id="ARBA00007812"/>
    </source>
</evidence>
<evidence type="ECO:0000256" key="3">
    <source>
        <dbReference type="ARBA" id="ARBA00023052"/>
    </source>
</evidence>
<evidence type="ECO:0000313" key="6">
    <source>
        <dbReference type="EMBL" id="KGM47791.1"/>
    </source>
</evidence>
<dbReference type="AlphaFoldDB" id="A0A0A0EA07"/>
<reference evidence="6 7" key="1">
    <citation type="journal article" date="2015" name="Antonie Van Leeuwenhoek">
        <title>Pseudooceanicola atlanticus gen. nov. sp. nov., isolated from surface seawater of the Atlantic Ocean and reclassification of Oceanicola batsensis, Oceanicola marinus, Oceanicola nitratireducens, Oceanicola nanhaiensis, Oceanicola antarcticus and Oceanicola flagellatus, as Pseudooceanicola batsensis comb. nov., Pseudooceanicola marinus comb. nov., Pseudooceanicola nitratireducens comb. nov., Pseudooceanicola nanhaiensis comb. nov., Pseudooceanicola antarcticus comb. nov., and Pseudooceanicola flagellatus comb. nov.</title>
        <authorList>
            <person name="Lai Q."/>
            <person name="Li G."/>
            <person name="Liu X."/>
            <person name="Du Y."/>
            <person name="Sun F."/>
            <person name="Shao Z."/>
        </authorList>
    </citation>
    <scope>NUCLEOTIDE SEQUENCE [LARGE SCALE GENOMIC DNA]</scope>
    <source>
        <strain evidence="6 7">22II-s11g</strain>
    </source>
</reference>
<dbReference type="InterPro" id="IPR012001">
    <property type="entry name" value="Thiamin_PyroP_enz_TPP-bd_dom"/>
</dbReference>
<dbReference type="Proteomes" id="UP000030004">
    <property type="component" value="Unassembled WGS sequence"/>
</dbReference>